<keyword evidence="6" id="KW-0406">Ion transport</keyword>
<dbReference type="InterPro" id="IPR002524">
    <property type="entry name" value="Cation_efflux"/>
</dbReference>
<sequence length="474" mass="52014">MSLLPPLGRGGQLQRCHVLSRLTQRQPQRHATFSLHCRKLYTYPSRIRQQHQYSLRQPSLSISPSVVWSRAAARAALTIRPPMAVQTRGHAGHGHHHHHHHDNVYLTSSNKKDAGVRITRIGLFVNLAMAIGKFVGGYIFHSQALIADAYHALTDLVSDFMTLGTVSWSLKPPSERFPNGYGKVESLGALGVSSLLLCGGFFMGLDATQALLSQFAPEAFEALEHAGLLFHGHSHSHDHGAEVLGPNINAIWLAAGSIVAKEWLYRATMKIAQERKSSVLASNAVHHRIDSLTSLVALATIGGAHIFTNAAWLDPVGGLIISLMVINAGWTNTKTALLELADTTIDEEIKDSVRKAALKTLANSTTTQDIQIRDIQGLKSGQNYLMDIEVGVADSMTVQQSREIEEILRTGVGAKVRGVRRVKVRFVPNGVEGVDFAEEFIPGDVSPRASPEPEEHDHDHDHEHQHSGEVHKRR</sequence>
<dbReference type="VEuPathDB" id="FungiDB:PMAA_052080"/>
<reference evidence="11" key="1">
    <citation type="journal article" date="2015" name="Genome Announc.">
        <title>Genome sequence of the AIDS-associated pathogen Penicillium marneffei (ATCC18224) and its near taxonomic relative Talaromyces stipitatus (ATCC10500).</title>
        <authorList>
            <person name="Nierman W.C."/>
            <person name="Fedorova-Abrams N.D."/>
            <person name="Andrianopoulos A."/>
        </authorList>
    </citation>
    <scope>NUCLEOTIDE SEQUENCE [LARGE SCALE GENOMIC DNA]</scope>
    <source>
        <strain evidence="11">ATCC 18224 / CBS 334.59 / QM 7333</strain>
    </source>
</reference>
<dbReference type="Proteomes" id="UP000001294">
    <property type="component" value="Unassembled WGS sequence"/>
</dbReference>
<dbReference type="PANTHER" id="PTHR43840:SF15">
    <property type="entry name" value="MITOCHONDRIAL METAL TRANSPORTER 1-RELATED"/>
    <property type="match status" value="1"/>
</dbReference>
<keyword evidence="5" id="KW-1133">Transmembrane helix</keyword>
<protein>
    <submittedName>
        <fullName evidence="10">Cation efflux family protein, putative</fullName>
    </submittedName>
</protein>
<dbReference type="GO" id="GO:0005739">
    <property type="term" value="C:mitochondrion"/>
    <property type="evidence" value="ECO:0007669"/>
    <property type="project" value="UniProtKB-ARBA"/>
</dbReference>
<evidence type="ECO:0000256" key="7">
    <source>
        <dbReference type="ARBA" id="ARBA00023136"/>
    </source>
</evidence>
<dbReference type="NCBIfam" id="TIGR01297">
    <property type="entry name" value="CDF"/>
    <property type="match status" value="1"/>
</dbReference>
<dbReference type="GO" id="GO:0098771">
    <property type="term" value="P:inorganic ion homeostasis"/>
    <property type="evidence" value="ECO:0007669"/>
    <property type="project" value="UniProtKB-ARBA"/>
</dbReference>
<dbReference type="OrthoDB" id="435980at2759"/>
<keyword evidence="11" id="KW-1185">Reference proteome</keyword>
<dbReference type="GO" id="GO:0030003">
    <property type="term" value="P:intracellular monoatomic cation homeostasis"/>
    <property type="evidence" value="ECO:0007669"/>
    <property type="project" value="UniProtKB-ARBA"/>
</dbReference>
<dbReference type="FunFam" id="1.20.1510.10:FF:000013">
    <property type="entry name" value="Cation efflux family protein"/>
    <property type="match status" value="1"/>
</dbReference>
<accession>B6QNB0</accession>
<evidence type="ECO:0000256" key="8">
    <source>
        <dbReference type="SAM" id="MobiDB-lite"/>
    </source>
</evidence>
<dbReference type="InterPro" id="IPR058533">
    <property type="entry name" value="Cation_efflux_TM"/>
</dbReference>
<keyword evidence="7" id="KW-0472">Membrane</keyword>
<feature type="region of interest" description="Disordered" evidence="8">
    <location>
        <begin position="442"/>
        <end position="474"/>
    </location>
</feature>
<evidence type="ECO:0000256" key="1">
    <source>
        <dbReference type="ARBA" id="ARBA00004141"/>
    </source>
</evidence>
<proteinExistence type="inferred from homology"/>
<feature type="domain" description="Cation efflux protein transmembrane" evidence="9">
    <location>
        <begin position="121"/>
        <end position="340"/>
    </location>
</feature>
<dbReference type="InterPro" id="IPR036837">
    <property type="entry name" value="Cation_efflux_CTD_sf"/>
</dbReference>
<dbReference type="SUPFAM" id="SSF161111">
    <property type="entry name" value="Cation efflux protein transmembrane domain-like"/>
    <property type="match status" value="1"/>
</dbReference>
<dbReference type="PANTHER" id="PTHR43840">
    <property type="entry name" value="MITOCHONDRIAL METAL TRANSPORTER 1-RELATED"/>
    <property type="match status" value="1"/>
</dbReference>
<name>B6QNB0_TALMQ</name>
<evidence type="ECO:0000256" key="5">
    <source>
        <dbReference type="ARBA" id="ARBA00022989"/>
    </source>
</evidence>
<feature type="compositionally biased region" description="Basic and acidic residues" evidence="8">
    <location>
        <begin position="451"/>
        <end position="474"/>
    </location>
</feature>
<dbReference type="EMBL" id="DS995903">
    <property type="protein sequence ID" value="EEA21398.1"/>
    <property type="molecule type" value="Genomic_DNA"/>
</dbReference>
<keyword evidence="4" id="KW-0812">Transmembrane</keyword>
<dbReference type="FunFam" id="3.30.70.1350:FF:000010">
    <property type="entry name" value="Cation efflux family protein, putative"/>
    <property type="match status" value="1"/>
</dbReference>
<organism evidence="10 11">
    <name type="scientific">Talaromyces marneffei (strain ATCC 18224 / CBS 334.59 / QM 7333)</name>
    <name type="common">Penicillium marneffei</name>
    <dbReference type="NCBI Taxonomy" id="441960"/>
    <lineage>
        <taxon>Eukaryota</taxon>
        <taxon>Fungi</taxon>
        <taxon>Dikarya</taxon>
        <taxon>Ascomycota</taxon>
        <taxon>Pezizomycotina</taxon>
        <taxon>Eurotiomycetes</taxon>
        <taxon>Eurotiomycetidae</taxon>
        <taxon>Eurotiales</taxon>
        <taxon>Trichocomaceae</taxon>
        <taxon>Talaromyces</taxon>
        <taxon>Talaromyces sect. Talaromyces</taxon>
    </lineage>
</organism>
<comment type="subcellular location">
    <subcellularLocation>
        <location evidence="1">Membrane</location>
        <topology evidence="1">Multi-pass membrane protein</topology>
    </subcellularLocation>
</comment>
<comment type="similarity">
    <text evidence="2">Belongs to the cation diffusion facilitator (CDF) transporter (TC 2.A.4) family. SLC30A subfamily.</text>
</comment>
<dbReference type="GO" id="GO:0016020">
    <property type="term" value="C:membrane"/>
    <property type="evidence" value="ECO:0007669"/>
    <property type="project" value="UniProtKB-SubCell"/>
</dbReference>
<evidence type="ECO:0000256" key="4">
    <source>
        <dbReference type="ARBA" id="ARBA00022692"/>
    </source>
</evidence>
<dbReference type="Pfam" id="PF01545">
    <property type="entry name" value="Cation_efflux"/>
    <property type="match status" value="1"/>
</dbReference>
<evidence type="ECO:0000256" key="6">
    <source>
        <dbReference type="ARBA" id="ARBA00023065"/>
    </source>
</evidence>
<dbReference type="InterPro" id="IPR050291">
    <property type="entry name" value="CDF_Transporter"/>
</dbReference>
<dbReference type="HOGENOM" id="CLU_013430_12_1_1"/>
<evidence type="ECO:0000256" key="2">
    <source>
        <dbReference type="ARBA" id="ARBA00008873"/>
    </source>
</evidence>
<evidence type="ECO:0000259" key="9">
    <source>
        <dbReference type="Pfam" id="PF01545"/>
    </source>
</evidence>
<dbReference type="STRING" id="441960.B6QNB0"/>
<gene>
    <name evidence="10" type="ORF">PMAA_052080</name>
</gene>
<dbReference type="GO" id="GO:0008324">
    <property type="term" value="F:monoatomic cation transmembrane transporter activity"/>
    <property type="evidence" value="ECO:0007669"/>
    <property type="project" value="InterPro"/>
</dbReference>
<evidence type="ECO:0000256" key="3">
    <source>
        <dbReference type="ARBA" id="ARBA00022448"/>
    </source>
</evidence>
<dbReference type="PhylomeDB" id="B6QNB0"/>
<evidence type="ECO:0000313" key="10">
    <source>
        <dbReference type="EMBL" id="EEA21398.1"/>
    </source>
</evidence>
<dbReference type="Gene3D" id="3.30.70.1350">
    <property type="entry name" value="Cation efflux protein, cytoplasmic domain"/>
    <property type="match status" value="1"/>
</dbReference>
<keyword evidence="3" id="KW-0813">Transport</keyword>
<dbReference type="Gene3D" id="1.20.1510.10">
    <property type="entry name" value="Cation efflux protein transmembrane domain"/>
    <property type="match status" value="1"/>
</dbReference>
<feature type="region of interest" description="Disordered" evidence="8">
    <location>
        <begin position="87"/>
        <end position="106"/>
    </location>
</feature>
<dbReference type="AlphaFoldDB" id="B6QNB0"/>
<evidence type="ECO:0000313" key="11">
    <source>
        <dbReference type="Proteomes" id="UP000001294"/>
    </source>
</evidence>
<feature type="compositionally biased region" description="Basic residues" evidence="8">
    <location>
        <begin position="90"/>
        <end position="101"/>
    </location>
</feature>
<dbReference type="InterPro" id="IPR027469">
    <property type="entry name" value="Cation_efflux_TMD_sf"/>
</dbReference>